<dbReference type="AlphaFoldDB" id="A0A3N6SJM8"/>
<gene>
    <name evidence="7" type="ORF">EB241_07280</name>
</gene>
<evidence type="ECO:0000256" key="2">
    <source>
        <dbReference type="ARBA" id="ARBA00023136"/>
    </source>
</evidence>
<keyword evidence="5" id="KW-1133">Transmembrane helix</keyword>
<comment type="caution">
    <text evidence="7">The sequence shown here is derived from an EMBL/GenBank/DDBJ whole genome shotgun (WGS) entry which is preliminary data.</text>
</comment>
<dbReference type="OrthoDB" id="345640at2"/>
<dbReference type="PANTHER" id="PTHR30329:SF21">
    <property type="entry name" value="LIPOPROTEIN YIAD-RELATED"/>
    <property type="match status" value="1"/>
</dbReference>
<dbReference type="Proteomes" id="UP000279457">
    <property type="component" value="Unassembled WGS sequence"/>
</dbReference>
<dbReference type="Gene3D" id="3.30.1330.60">
    <property type="entry name" value="OmpA-like domain"/>
    <property type="match status" value="1"/>
</dbReference>
<dbReference type="PRINTS" id="PR01021">
    <property type="entry name" value="OMPADOMAIN"/>
</dbReference>
<protein>
    <submittedName>
        <fullName evidence="7">OmpA family protein</fullName>
    </submittedName>
</protein>
<keyword evidence="5" id="KW-0812">Transmembrane</keyword>
<dbReference type="GO" id="GO:0009279">
    <property type="term" value="C:cell outer membrane"/>
    <property type="evidence" value="ECO:0007669"/>
    <property type="project" value="UniProtKB-SubCell"/>
</dbReference>
<dbReference type="InterPro" id="IPR050330">
    <property type="entry name" value="Bact_OuterMem_StrucFunc"/>
</dbReference>
<evidence type="ECO:0000256" key="1">
    <source>
        <dbReference type="ARBA" id="ARBA00004442"/>
    </source>
</evidence>
<reference evidence="7 8" key="1">
    <citation type="submission" date="2018-10" db="EMBL/GenBank/DDBJ databases">
        <title>Draft genome sequence for the type isolate of Erwinia psidii, agent causal of bacterial blight in guava (Psidium guajava) and wilt and die-back of Eucalyptus spp.</title>
        <authorList>
            <person name="Hermenegildo P.S."/>
            <person name="Santos S.A."/>
            <person name="Guimaraes L.M.S."/>
            <person name="Vidigal P.M.P."/>
            <person name="Pereira I.C."/>
            <person name="Badel J.L."/>
            <person name="Alfenas-Zerbini P."/>
            <person name="Ferreira M.A.S.V."/>
            <person name="Alfenas A.C."/>
        </authorList>
    </citation>
    <scope>NUCLEOTIDE SEQUENCE [LARGE SCALE GENOMIC DNA]</scope>
    <source>
        <strain evidence="7 8">IBSBF 435</strain>
    </source>
</reference>
<dbReference type="InterPro" id="IPR036737">
    <property type="entry name" value="OmpA-like_sf"/>
</dbReference>
<evidence type="ECO:0000313" key="8">
    <source>
        <dbReference type="Proteomes" id="UP000279457"/>
    </source>
</evidence>
<dbReference type="InterPro" id="IPR006664">
    <property type="entry name" value="OMP_bac"/>
</dbReference>
<keyword evidence="3" id="KW-0998">Cell outer membrane</keyword>
<evidence type="ECO:0000259" key="6">
    <source>
        <dbReference type="PROSITE" id="PS51123"/>
    </source>
</evidence>
<feature type="transmembrane region" description="Helical" evidence="5">
    <location>
        <begin position="276"/>
        <end position="296"/>
    </location>
</feature>
<sequence length="493" mass="56015">MSVSTNINNDSRLPYPSDEKNRSVIIFIIGPWARKWFPCPQYGVEQAENEKIRWILAPDAEDLHKQLQRLRLPSPNIITMAFFPFLPDGQESNQLTLTEIANWQSAFCARPLSEPLRCIFGLYARLSHERSIEDPDRAIWLGGIDVTSSKEISLNHELAALHTILKQQSLQCRYHALQRFAMADVLQLWMYDTGVMKSLQTLFSQTSLKLTGVLLSDYSEGFVRHGAWANWIASRFKIYPGLAATMSLPQLPDVLYNPEIETAIAITKNPQRKAGWWYITTIALLLAFLLAGTTWLEGEHLIVVKKHLEAFNQIDDSYIKDKREAFNQLMKYRNDLSDCSDRKIMQFLRLSGCRKVLANIEKYVEIYKSSPFFYAAESVELFSSGSSALEEGSEEILASLLPVINSNPETTFMIVGHSDNSGSHKINMSLSEKRAAVVRDWLINKTDISFTRLLVKGVGDTAPIASNDTEEGRKKNRRVDIIPIQVNQHTNNE</sequence>
<evidence type="ECO:0000256" key="4">
    <source>
        <dbReference type="PROSITE-ProRule" id="PRU00473"/>
    </source>
</evidence>
<evidence type="ECO:0000256" key="5">
    <source>
        <dbReference type="SAM" id="Phobius"/>
    </source>
</evidence>
<feature type="domain" description="OmpA-like" evidence="6">
    <location>
        <begin position="369"/>
        <end position="487"/>
    </location>
</feature>
<dbReference type="PANTHER" id="PTHR30329">
    <property type="entry name" value="STATOR ELEMENT OF FLAGELLAR MOTOR COMPLEX"/>
    <property type="match status" value="1"/>
</dbReference>
<keyword evidence="8" id="KW-1185">Reference proteome</keyword>
<accession>A0A3N6SJM8</accession>
<dbReference type="EMBL" id="RHHM01000004">
    <property type="protein sequence ID" value="RQM38981.1"/>
    <property type="molecule type" value="Genomic_DNA"/>
</dbReference>
<dbReference type="CDD" id="cd07185">
    <property type="entry name" value="OmpA_C-like"/>
    <property type="match status" value="1"/>
</dbReference>
<dbReference type="Pfam" id="PF00691">
    <property type="entry name" value="OmpA"/>
    <property type="match status" value="1"/>
</dbReference>
<dbReference type="PROSITE" id="PS51123">
    <property type="entry name" value="OMPA_2"/>
    <property type="match status" value="1"/>
</dbReference>
<name>A0A3N6SJM8_9GAMM</name>
<proteinExistence type="predicted"/>
<comment type="subcellular location">
    <subcellularLocation>
        <location evidence="1">Cell outer membrane</location>
    </subcellularLocation>
</comment>
<keyword evidence="2 4" id="KW-0472">Membrane</keyword>
<evidence type="ECO:0000313" key="7">
    <source>
        <dbReference type="EMBL" id="RQM38981.1"/>
    </source>
</evidence>
<dbReference type="InterPro" id="IPR006665">
    <property type="entry name" value="OmpA-like"/>
</dbReference>
<dbReference type="RefSeq" id="WP_124232502.1">
    <property type="nucleotide sequence ID" value="NZ_RHHM01000004.1"/>
</dbReference>
<dbReference type="SUPFAM" id="SSF103088">
    <property type="entry name" value="OmpA-like"/>
    <property type="match status" value="1"/>
</dbReference>
<organism evidence="7 8">
    <name type="scientific">Erwinia psidii</name>
    <dbReference type="NCBI Taxonomy" id="69224"/>
    <lineage>
        <taxon>Bacteria</taxon>
        <taxon>Pseudomonadati</taxon>
        <taxon>Pseudomonadota</taxon>
        <taxon>Gammaproteobacteria</taxon>
        <taxon>Enterobacterales</taxon>
        <taxon>Erwiniaceae</taxon>
        <taxon>Erwinia</taxon>
    </lineage>
</organism>
<evidence type="ECO:0000256" key="3">
    <source>
        <dbReference type="ARBA" id="ARBA00023237"/>
    </source>
</evidence>